<name>A0A3M2HK02_9GAMM</name>
<dbReference type="Proteomes" id="UP000275012">
    <property type="component" value="Unassembled WGS sequence"/>
</dbReference>
<comment type="caution">
    <text evidence="1">The sequence shown here is derived from an EMBL/GenBank/DDBJ whole genome shotgun (WGS) entry which is preliminary data.</text>
</comment>
<evidence type="ECO:0000313" key="1">
    <source>
        <dbReference type="EMBL" id="RMH87920.1"/>
    </source>
</evidence>
<reference evidence="1 2" key="1">
    <citation type="submission" date="2018-10" db="EMBL/GenBank/DDBJ databases">
        <title>Proposal of Lysobacter pythonis sp. nov. isolated from royal pythons (Python regius).</title>
        <authorList>
            <person name="Hans-Juergen B."/>
            <person name="Huptas C."/>
            <person name="Sandra B."/>
            <person name="Igor L."/>
            <person name="Joachim S."/>
            <person name="Siegfried S."/>
            <person name="Mareike W."/>
            <person name="Peter K."/>
        </authorList>
    </citation>
    <scope>NUCLEOTIDE SEQUENCE [LARGE SCALE GENOMIC DNA]</scope>
    <source>
        <strain evidence="1 2">4284/11</strain>
    </source>
</reference>
<accession>A0A3M2HK02</accession>
<keyword evidence="2" id="KW-1185">Reference proteome</keyword>
<dbReference type="AlphaFoldDB" id="A0A3M2HK02"/>
<organism evidence="1 2">
    <name type="scientific">Solilutibacter pythonis</name>
    <dbReference type="NCBI Taxonomy" id="2483112"/>
    <lineage>
        <taxon>Bacteria</taxon>
        <taxon>Pseudomonadati</taxon>
        <taxon>Pseudomonadota</taxon>
        <taxon>Gammaproteobacteria</taxon>
        <taxon>Lysobacterales</taxon>
        <taxon>Lysobacteraceae</taxon>
        <taxon>Solilutibacter</taxon>
    </lineage>
</organism>
<proteinExistence type="predicted"/>
<evidence type="ECO:0000313" key="2">
    <source>
        <dbReference type="Proteomes" id="UP000275012"/>
    </source>
</evidence>
<dbReference type="EMBL" id="RFLY01000022">
    <property type="protein sequence ID" value="RMH87920.1"/>
    <property type="molecule type" value="Genomic_DNA"/>
</dbReference>
<protein>
    <submittedName>
        <fullName evidence="1">Uncharacterized protein</fullName>
    </submittedName>
</protein>
<gene>
    <name evidence="1" type="ORF">EBB59_12335</name>
</gene>
<sequence>MDLPWGFQTAFTMQTRFRRGWQDAALMILAGILAACSPSPTPAAGDLRAPVQAGAATPDAAVGELIEHLRYNDLAAIPRIGLPPALHDEVAAAWRRGESRWPLTELPLDDNLPKLLAALTRPQAERQLHAVFRGQISGQTPALQEAARGLGVFGKEYLGREGRYNTRQRQHYTQLIDALASWASQAPLGEPERGRQGVALLVKGAERSGITGDADFSRLGMEASLKALVPLYIASKQFLGLYGLGVDATLAGVEVETVETEGDRAEVRVRYELAGREVRTVMDAVRIDGRWYLTDYVEAARASLAPAAALSEAVTPTGR</sequence>